<organism evidence="1">
    <name type="scientific">Nudaurelia capensis omega virus</name>
    <dbReference type="NCBI Taxonomy" id="12541"/>
    <lineage>
        <taxon>Viruses</taxon>
        <taxon>Riboviria</taxon>
        <taxon>Orthornavirae</taxon>
        <taxon>Kitrinoviricota</taxon>
        <taxon>Alsuviricetes</taxon>
        <taxon>Hepelivirales</taxon>
        <taxon>Alphatetraviridae</taxon>
        <taxon>Omegatetravirus</taxon>
        <taxon>Omegatetravirus nudaureliae</taxon>
    </lineage>
</organism>
<reference evidence="1" key="2">
    <citation type="submission" date="2005-05" db="EMBL/GenBank/DDBJ databases">
        <authorList>
            <person name="Du Plessis L."/>
            <person name="Hendry D.A."/>
            <person name="Dorrington R.A."/>
            <person name="Hanzlik T.N."/>
            <person name="Johnson J.E."/>
            <person name="Appel M."/>
        </authorList>
    </citation>
    <scope>NUCLEOTIDE SEQUENCE</scope>
</reference>
<evidence type="ECO:0000313" key="1">
    <source>
        <dbReference type="EMBL" id="AAY54600.1"/>
    </source>
</evidence>
<proteinExistence type="predicted"/>
<dbReference type="EMBL" id="DQ054400">
    <property type="protein sequence ID" value="AAY54600.1"/>
    <property type="molecule type" value="Genomic_RNA"/>
</dbReference>
<sequence length="158" mass="16797">MTDPLPAHLFHLPPGYSVAIIPPEQDGWELLEWTVTQSPASDDPAMCGLQPTPSTSLRSNAKHAAAEPVHVPTTSTMSLPQLRNSANLLTQTLLPSQPMLQPCPNSVAGRVVNLTSTRTPLVGISNTSTLLAPRSPLVPSVSTPKYLTASSNFLSTPR</sequence>
<reference evidence="1" key="1">
    <citation type="journal article" date="2005" name="Arch. Virol.">
        <title>Revised RNA2 sequence of the tetravirus, Nudaurelia capensis omega virus (NomegaV). Annotated Sequence Record.</title>
        <authorList>
            <person name="du Plessis L."/>
            <person name="Hendry D.A."/>
            <person name="Dorrington R.A."/>
            <person name="Hanzlik T.N."/>
            <person name="Johnson J.E."/>
            <person name="Appel M."/>
        </authorList>
    </citation>
    <scope>NUCLEOTIDE SEQUENCE</scope>
</reference>
<protein>
    <submittedName>
        <fullName evidence="1">p17</fullName>
    </submittedName>
</protein>
<accession>Q4TVS5</accession>
<name>Q4TVS5_9VIRU</name>